<dbReference type="EMBL" id="JADDUC020000030">
    <property type="protein sequence ID" value="KAI1230562.1"/>
    <property type="molecule type" value="Genomic_DNA"/>
</dbReference>
<evidence type="ECO:0000256" key="17">
    <source>
        <dbReference type="ARBA" id="ARBA00070799"/>
    </source>
</evidence>
<keyword evidence="3" id="KW-0813">Transport</keyword>
<evidence type="ECO:0000313" key="21">
    <source>
        <dbReference type="EMBL" id="KAG0113668.1"/>
    </source>
</evidence>
<evidence type="ECO:0000313" key="22">
    <source>
        <dbReference type="EMBL" id="KAI1230562.1"/>
    </source>
</evidence>
<dbReference type="Proteomes" id="UP000618051">
    <property type="component" value="Unassembled WGS sequence"/>
</dbReference>
<feature type="domain" description="F1F0-ATP synthase delta subunit C-terminal" evidence="20">
    <location>
        <begin position="208"/>
        <end position="246"/>
    </location>
</feature>
<evidence type="ECO:0000256" key="1">
    <source>
        <dbReference type="ARBA" id="ARBA00004273"/>
    </source>
</evidence>
<evidence type="ECO:0000259" key="19">
    <source>
        <dbReference type="Pfam" id="PF02823"/>
    </source>
</evidence>
<comment type="caution">
    <text evidence="21">The sequence shown here is derived from an EMBL/GenBank/DDBJ whole genome shotgun (WGS) entry which is preliminary data.</text>
</comment>
<dbReference type="InterPro" id="IPR048937">
    <property type="entry name" value="ATPD_C_metazoa"/>
</dbReference>
<comment type="subcellular location">
    <subcellularLocation>
        <location evidence="1">Mitochondrion inner membrane</location>
    </subcellularLocation>
</comment>
<comment type="similarity">
    <text evidence="2">Belongs to the ATPase epsilon chain family.</text>
</comment>
<sequence length="248" mass="26135">MAFTFASPTQVFYDGANVKQVDVPTLTGSFGILASHVPTLQVLRPGVVTVHAEDGTATKYFVSSGSVTVHADSTVQVLAEEAVTMDMLDLAVSTQRFHQPWAPSLRGICPPSLLWGPCLGSFQCPEPRVVPAPPLHFAIRGLGLLLGELFGERELCTRKSPHCFPPLGQTLTLSSPPEQLFPADKVSGVSTAVSVALWGSQVIGSLASTAKSNLEKAVSEMAAASDEAAKAEAQIKVEANEALVKALE</sequence>
<keyword evidence="8" id="KW-0406">Ion transport</keyword>
<dbReference type="GO" id="GO:0046933">
    <property type="term" value="F:proton-transporting ATP synthase activity, rotational mechanism"/>
    <property type="evidence" value="ECO:0007669"/>
    <property type="project" value="InterPro"/>
</dbReference>
<dbReference type="EMBL" id="JADDUC010000406">
    <property type="protein sequence ID" value="KAG0113668.1"/>
    <property type="molecule type" value="Genomic_DNA"/>
</dbReference>
<dbReference type="FunFam" id="2.60.15.10:FF:000004">
    <property type="entry name" value="ATP synthase subunit delta, mitochondrial"/>
    <property type="match status" value="1"/>
</dbReference>
<evidence type="ECO:0000256" key="13">
    <source>
        <dbReference type="ARBA" id="ARBA00031669"/>
    </source>
</evidence>
<keyword evidence="6" id="KW-0809">Transit peptide</keyword>
<dbReference type="Gene3D" id="1.20.5.440">
    <property type="entry name" value="ATP synthase delta/epsilon subunit, C-terminal domain"/>
    <property type="match status" value="1"/>
</dbReference>
<keyword evidence="7" id="KW-0007">Acetylation</keyword>
<evidence type="ECO:0000256" key="18">
    <source>
        <dbReference type="SAM" id="Coils"/>
    </source>
</evidence>
<dbReference type="SUPFAM" id="SSF46604">
    <property type="entry name" value="Epsilon subunit of F1F0-ATP synthase C-terminal domain"/>
    <property type="match status" value="1"/>
</dbReference>
<evidence type="ECO:0000256" key="4">
    <source>
        <dbReference type="ARBA" id="ARBA00022781"/>
    </source>
</evidence>
<evidence type="ECO:0000256" key="6">
    <source>
        <dbReference type="ARBA" id="ARBA00022946"/>
    </source>
</evidence>
<dbReference type="AlphaFoldDB" id="A0A835NDT8"/>
<evidence type="ECO:0000256" key="5">
    <source>
        <dbReference type="ARBA" id="ARBA00022792"/>
    </source>
</evidence>
<dbReference type="SUPFAM" id="SSF51344">
    <property type="entry name" value="Epsilon subunit of F1F0-ATP synthase N-terminal domain"/>
    <property type="match status" value="1"/>
</dbReference>
<dbReference type="GO" id="GO:0045259">
    <property type="term" value="C:proton-transporting ATP synthase complex"/>
    <property type="evidence" value="ECO:0007669"/>
    <property type="project" value="UniProtKB-KW"/>
</dbReference>
<dbReference type="InterPro" id="IPR036771">
    <property type="entry name" value="ATPsynth_dsu/esu_N"/>
</dbReference>
<dbReference type="CDD" id="cd12152">
    <property type="entry name" value="F1-ATPase_delta"/>
    <property type="match status" value="1"/>
</dbReference>
<evidence type="ECO:0000256" key="16">
    <source>
        <dbReference type="ARBA" id="ARBA00062932"/>
    </source>
</evidence>
<dbReference type="OrthoDB" id="270171at2759"/>
<dbReference type="PANTHER" id="PTHR13822">
    <property type="entry name" value="ATP SYNTHASE DELTA/EPSILON CHAIN"/>
    <property type="match status" value="1"/>
</dbReference>
<evidence type="ECO:0000259" key="20">
    <source>
        <dbReference type="Pfam" id="PF21335"/>
    </source>
</evidence>
<protein>
    <recommendedName>
        <fullName evidence="17">ATP synthase F(1) complex subunit delta, mitochondrial</fullName>
    </recommendedName>
    <alternativeName>
        <fullName evidence="14">ATP synthase F1 subunit delta</fullName>
    </alternativeName>
    <alternativeName>
        <fullName evidence="13">F-ATPase delta subunit</fullName>
    </alternativeName>
</protein>
<dbReference type="PANTHER" id="PTHR13822:SF7">
    <property type="entry name" value="ATP SYNTHASE SUBUNIT DELTA, MITOCHONDRIAL"/>
    <property type="match status" value="1"/>
</dbReference>
<evidence type="ECO:0000256" key="14">
    <source>
        <dbReference type="ARBA" id="ARBA00032372"/>
    </source>
</evidence>
<evidence type="ECO:0000256" key="15">
    <source>
        <dbReference type="ARBA" id="ARBA00056834"/>
    </source>
</evidence>
<dbReference type="InterPro" id="IPR036794">
    <property type="entry name" value="ATP_F1_dsu/esu_C_sf"/>
</dbReference>
<proteinExistence type="inferred from homology"/>
<feature type="domain" description="ATP synthase F1 complex delta/epsilon subunit N-terminal" evidence="19">
    <location>
        <begin position="2"/>
        <end position="82"/>
    </location>
</feature>
<evidence type="ECO:0000256" key="12">
    <source>
        <dbReference type="ARBA" id="ARBA00023310"/>
    </source>
</evidence>
<feature type="coiled-coil region" evidence="18">
    <location>
        <begin position="207"/>
        <end position="241"/>
    </location>
</feature>
<accession>A0A835NDT8</accession>
<keyword evidence="10" id="KW-0472">Membrane</keyword>
<gene>
    <name evidence="22" type="ORF">IHE44_0010026</name>
    <name evidence="21" type="ORF">IHE44_009967</name>
</gene>
<keyword evidence="5" id="KW-0999">Mitochondrion inner membrane</keyword>
<evidence type="ECO:0000313" key="23">
    <source>
        <dbReference type="Proteomes" id="UP000618051"/>
    </source>
</evidence>
<dbReference type="InterPro" id="IPR020546">
    <property type="entry name" value="ATP_synth_F1_dsu/esu_N"/>
</dbReference>
<keyword evidence="4" id="KW-0375">Hydrogen ion transport</keyword>
<keyword evidence="9" id="KW-0496">Mitochondrion</keyword>
<evidence type="ECO:0000256" key="11">
    <source>
        <dbReference type="ARBA" id="ARBA00023196"/>
    </source>
</evidence>
<evidence type="ECO:0000256" key="10">
    <source>
        <dbReference type="ARBA" id="ARBA00023136"/>
    </source>
</evidence>
<reference evidence="21" key="1">
    <citation type="submission" date="2020-10" db="EMBL/GenBank/DDBJ databases">
        <title>Feather gene expression reveals the developmental basis of iridescence in African starlings.</title>
        <authorList>
            <person name="Rubenstein D.R."/>
        </authorList>
    </citation>
    <scope>NUCLEOTIDE SEQUENCE</scope>
    <source>
        <strain evidence="21">SS15</strain>
        <tissue evidence="21">Liver</tissue>
    </source>
</reference>
<keyword evidence="11" id="KW-0139">CF(1)</keyword>
<dbReference type="Gene3D" id="2.60.15.10">
    <property type="entry name" value="F0F1 ATP synthase delta/epsilon subunit, N-terminal"/>
    <property type="match status" value="1"/>
</dbReference>
<keyword evidence="18" id="KW-0175">Coiled coil</keyword>
<keyword evidence="12" id="KW-0066">ATP synthesis</keyword>
<organism evidence="21">
    <name type="scientific">Lamprotornis superbus</name>
    <dbReference type="NCBI Taxonomy" id="245042"/>
    <lineage>
        <taxon>Eukaryota</taxon>
        <taxon>Metazoa</taxon>
        <taxon>Chordata</taxon>
        <taxon>Craniata</taxon>
        <taxon>Vertebrata</taxon>
        <taxon>Euteleostomi</taxon>
        <taxon>Archelosauria</taxon>
        <taxon>Archosauria</taxon>
        <taxon>Dinosauria</taxon>
        <taxon>Saurischia</taxon>
        <taxon>Theropoda</taxon>
        <taxon>Coelurosauria</taxon>
        <taxon>Aves</taxon>
        <taxon>Neognathae</taxon>
        <taxon>Neoaves</taxon>
        <taxon>Telluraves</taxon>
        <taxon>Australaves</taxon>
        <taxon>Passeriformes</taxon>
        <taxon>Sturnidae</taxon>
        <taxon>Lamprotornis</taxon>
    </lineage>
</organism>
<evidence type="ECO:0000256" key="2">
    <source>
        <dbReference type="ARBA" id="ARBA00005712"/>
    </source>
</evidence>
<comment type="function">
    <text evidence="15">Subunit delta, of the mitochondrial membrane ATP synthase complex (F(1)F(0) ATP synthase or Complex V) that produces ATP from ADP in the presence of a proton gradient across the membrane which is generated by electron transport complexes of the respiratory chain. ATP synthase complex consist of a soluble F(1) head domain - the catalytic core - and a membrane F(1) domain - the membrane proton channel. These two domains are linked by a central stalk rotating inside the F(1) region and a stationary peripheral stalk. During catalysis, ATP synthesis in the catalytic domain of F(1) is coupled via a rotary mechanism of the central stalk subunits to proton translocation. In vivo, can only synthesize ATP although its ATP hydrolase activity can be activated artificially in vitro. With the central stalk subunit gamma, is essential for the biogenesis of F(1) catalytic part of the ATP synthase complex namely in the formation of F1 assembly intermediate.</text>
</comment>
<evidence type="ECO:0000256" key="8">
    <source>
        <dbReference type="ARBA" id="ARBA00023065"/>
    </source>
</evidence>
<evidence type="ECO:0000256" key="7">
    <source>
        <dbReference type="ARBA" id="ARBA00022990"/>
    </source>
</evidence>
<name>A0A835NDT8_9PASS</name>
<dbReference type="InterPro" id="IPR001469">
    <property type="entry name" value="ATP_synth_F1_dsu/esu"/>
</dbReference>
<dbReference type="Pfam" id="PF21335">
    <property type="entry name" value="ATPD_C_metazoa"/>
    <property type="match status" value="1"/>
</dbReference>
<comment type="subunit">
    <text evidence="16">Component of the ATP synthase complex composed at least of ATP5F1A/subunit alpha, ATP5F1B/subunit beta, ATP5MC1/subunit c (homooctomer), MT-ATP6/subunit a, MT-ATP8/subunit 8, ATP5ME/subunit e, ATP5MF/subunit f, ATP5MG/subunit g, ATP5MK/subunit k, ATP5MJ/subunit j, ATP5F1C/subunit gamma, ATP5F1D/subunit delta, ATP5F1E/subunit epsilon, ATP5PF/subunit F6, ATP5PB/subunit b, ATP5PD/subunit d, ATP5PO/subunit OSCP. ATP synthase complex consists of a soluble F(1) head domain (subunits alpha(3) and beta(3)) - the catalytic core - and a membrane F(0) domain - the membrane proton channel (subunits c, a, 8, e, f, g, k and j). These two domains are linked by a central stalk (subunits gamma, delta, and epsilon) rotating inside the F1 region and a stationary peripheral stalk (subunits F6, b, d, and OSCP). Component of a complex composed at least by ATPIF1, ATP5F1A, ATP5F1B, ATP5F1C AND ATP5F1E.</text>
</comment>
<dbReference type="GO" id="GO:0005743">
    <property type="term" value="C:mitochondrial inner membrane"/>
    <property type="evidence" value="ECO:0007669"/>
    <property type="project" value="UniProtKB-SubCell"/>
</dbReference>
<evidence type="ECO:0000256" key="9">
    <source>
        <dbReference type="ARBA" id="ARBA00023128"/>
    </source>
</evidence>
<evidence type="ECO:0000256" key="3">
    <source>
        <dbReference type="ARBA" id="ARBA00022448"/>
    </source>
</evidence>
<reference evidence="22 23" key="2">
    <citation type="journal article" date="2021" name="J. Hered.">
        <title>Feather Gene Expression Elucidates the Developmental Basis of Plumage Iridescence in African Starlings.</title>
        <authorList>
            <person name="Rubenstein D.R."/>
            <person name="Corvelo A."/>
            <person name="MacManes M.D."/>
            <person name="Maia R."/>
            <person name="Narzisi G."/>
            <person name="Rousaki A."/>
            <person name="Vandenabeele P."/>
            <person name="Shawkey M.D."/>
            <person name="Solomon J."/>
        </authorList>
    </citation>
    <scope>NUCLEOTIDE SEQUENCE [LARGE SCALE GENOMIC DNA]</scope>
    <source>
        <strain evidence="22">SS15</strain>
    </source>
</reference>
<reference evidence="22" key="3">
    <citation type="submission" date="2022-01" db="EMBL/GenBank/DDBJ databases">
        <authorList>
            <person name="Rubenstein D.R."/>
        </authorList>
    </citation>
    <scope>NUCLEOTIDE SEQUENCE</scope>
    <source>
        <strain evidence="22">SS15</strain>
        <tissue evidence="22">Liver</tissue>
    </source>
</reference>
<dbReference type="Pfam" id="PF02823">
    <property type="entry name" value="ATP-synt_DE_N"/>
    <property type="match status" value="1"/>
</dbReference>
<keyword evidence="23" id="KW-1185">Reference proteome</keyword>
<dbReference type="FunFam" id="1.20.5.440:FF:000002">
    <property type="entry name" value="ATP synthase subunit delta, mitochondrial"/>
    <property type="match status" value="1"/>
</dbReference>